<dbReference type="GO" id="GO:0050660">
    <property type="term" value="F:flavin adenine dinucleotide binding"/>
    <property type="evidence" value="ECO:0007669"/>
    <property type="project" value="InterPro"/>
</dbReference>
<evidence type="ECO:0000259" key="8">
    <source>
        <dbReference type="PROSITE" id="PS00624"/>
    </source>
</evidence>
<evidence type="ECO:0000256" key="6">
    <source>
        <dbReference type="PIRSR" id="PIRSR000137-2"/>
    </source>
</evidence>
<feature type="binding site" evidence="6">
    <location>
        <position position="116"/>
    </location>
    <ligand>
        <name>FAD</name>
        <dbReference type="ChEBI" id="CHEBI:57692"/>
    </ligand>
</feature>
<feature type="active site" description="Proton acceptor" evidence="5">
    <location>
        <position position="582"/>
    </location>
</feature>
<name>A0A4V2K0I0_9APHY</name>
<comment type="similarity">
    <text evidence="2">Belongs to the GMC oxidoreductase family.</text>
</comment>
<feature type="active site" description="Proton donor" evidence="5">
    <location>
        <position position="538"/>
    </location>
</feature>
<dbReference type="EMBL" id="ML143417">
    <property type="protein sequence ID" value="TBU28953.1"/>
    <property type="molecule type" value="Genomic_DNA"/>
</dbReference>
<dbReference type="SUPFAM" id="SSF54373">
    <property type="entry name" value="FAD-linked reductases, C-terminal domain"/>
    <property type="match status" value="1"/>
</dbReference>
<dbReference type="InterPro" id="IPR036188">
    <property type="entry name" value="FAD/NAD-bd_sf"/>
</dbReference>
<evidence type="ECO:0000313" key="9">
    <source>
        <dbReference type="EMBL" id="TBU28953.1"/>
    </source>
</evidence>
<evidence type="ECO:0000256" key="5">
    <source>
        <dbReference type="PIRSR" id="PIRSR000137-1"/>
    </source>
</evidence>
<keyword evidence="4 6" id="KW-0274">FAD</keyword>
<evidence type="ECO:0000256" key="3">
    <source>
        <dbReference type="ARBA" id="ARBA00022630"/>
    </source>
</evidence>
<dbReference type="PANTHER" id="PTHR11552">
    <property type="entry name" value="GLUCOSE-METHANOL-CHOLINE GMC OXIDOREDUCTASE"/>
    <property type="match status" value="1"/>
</dbReference>
<dbReference type="OrthoDB" id="269227at2759"/>
<comment type="cofactor">
    <cofactor evidence="1 6">
        <name>FAD</name>
        <dbReference type="ChEBI" id="CHEBI:57692"/>
    </cofactor>
</comment>
<feature type="binding site" evidence="6">
    <location>
        <begin position="537"/>
        <end position="538"/>
    </location>
    <ligand>
        <name>FAD</name>
        <dbReference type="ChEBI" id="CHEBI:57692"/>
    </ligand>
</feature>
<dbReference type="InterPro" id="IPR007867">
    <property type="entry name" value="GMC_OxRtase_C"/>
</dbReference>
<dbReference type="Proteomes" id="UP000292957">
    <property type="component" value="Unassembled WGS sequence"/>
</dbReference>
<dbReference type="InterPro" id="IPR012132">
    <property type="entry name" value="GMC_OxRdtase"/>
</dbReference>
<feature type="binding site" evidence="6">
    <location>
        <begin position="583"/>
        <end position="584"/>
    </location>
    <ligand>
        <name>FAD</name>
        <dbReference type="ChEBI" id="CHEBI:57692"/>
    </ligand>
</feature>
<proteinExistence type="inferred from homology"/>
<keyword evidence="3" id="KW-0285">Flavoprotein</keyword>
<gene>
    <name evidence="9" type="ORF">BD311DRAFT_307774</name>
</gene>
<dbReference type="PROSITE" id="PS00624">
    <property type="entry name" value="GMC_OXRED_2"/>
    <property type="match status" value="1"/>
</dbReference>
<dbReference type="AlphaFoldDB" id="A0A4V2K0I0"/>
<feature type="chain" id="PRO_5020826692" evidence="7">
    <location>
        <begin position="22"/>
        <end position="605"/>
    </location>
</feature>
<evidence type="ECO:0000256" key="7">
    <source>
        <dbReference type="SAM" id="SignalP"/>
    </source>
</evidence>
<dbReference type="Pfam" id="PF00732">
    <property type="entry name" value="GMC_oxred_N"/>
    <property type="match status" value="1"/>
</dbReference>
<dbReference type="PIRSF" id="PIRSF000137">
    <property type="entry name" value="Alcohol_oxidase"/>
    <property type="match status" value="1"/>
</dbReference>
<dbReference type="GO" id="GO:0016614">
    <property type="term" value="F:oxidoreductase activity, acting on CH-OH group of donors"/>
    <property type="evidence" value="ECO:0007669"/>
    <property type="project" value="InterPro"/>
</dbReference>
<feature type="domain" description="Glucose-methanol-choline oxidoreductase N-terminal" evidence="8">
    <location>
        <begin position="308"/>
        <end position="322"/>
    </location>
</feature>
<dbReference type="Pfam" id="PF05199">
    <property type="entry name" value="GMC_oxred_C"/>
    <property type="match status" value="1"/>
</dbReference>
<evidence type="ECO:0000256" key="2">
    <source>
        <dbReference type="ARBA" id="ARBA00010790"/>
    </source>
</evidence>
<organism evidence="9">
    <name type="scientific">Dichomitus squalens</name>
    <dbReference type="NCBI Taxonomy" id="114155"/>
    <lineage>
        <taxon>Eukaryota</taxon>
        <taxon>Fungi</taxon>
        <taxon>Dikarya</taxon>
        <taxon>Basidiomycota</taxon>
        <taxon>Agaricomycotina</taxon>
        <taxon>Agaricomycetes</taxon>
        <taxon>Polyporales</taxon>
        <taxon>Polyporaceae</taxon>
        <taxon>Dichomitus</taxon>
    </lineage>
</organism>
<evidence type="ECO:0000256" key="4">
    <source>
        <dbReference type="ARBA" id="ARBA00022827"/>
    </source>
</evidence>
<accession>A0A4V2K0I0</accession>
<dbReference type="Gene3D" id="3.50.50.60">
    <property type="entry name" value="FAD/NAD(P)-binding domain"/>
    <property type="match status" value="1"/>
</dbReference>
<dbReference type="Gene3D" id="3.30.560.10">
    <property type="entry name" value="Glucose Oxidase, domain 3"/>
    <property type="match status" value="1"/>
</dbReference>
<dbReference type="SUPFAM" id="SSF51905">
    <property type="entry name" value="FAD/NAD(P)-binding domain"/>
    <property type="match status" value="1"/>
</dbReference>
<keyword evidence="7" id="KW-0732">Signal</keyword>
<sequence length="605" mass="65024">MRKNLAIFAFALAANLELTSAALFTNPADVPTNKQYQYVVVGAGPGGSVVASRLSEDPHTNVLLLEAGPSDEGVLQIEVPYLALELQPNTTYDWNYTTVPQTGLGGRAIAYTRGHVLGGSSSINIMAWTRSSLDDFNRYAAVSGDDGWSWDAIEPYFKKIEHFVPPVDHHNTSDQIDIQIHGTRGPLNITVNNTPYPIDSHVINTTQELGDEYPFNIDMNSGHPLGIGWAQSATGNGMRSSASSSYIRPVLSRPNLDVLVNTVATKLLRSGHDNVTGVPVFSGVEVAQSSTSPVFAFNATKEVILSAGAVNTPQLLMLSGIGPSSHLSSLGIETVVDHPSVGQNLSDHPGVGNQYSVAAAQDDTDDNLVRNSTLFNELLQEWKDKRLGTMTGNGFNHIGWLRLPTDDPIWKTAQDPSAGPTAAQYEFLFDDGYVAATAPPTGYFITVDTVLVSPTSRGSITLASANPFDSPLIDPAFLNTTLDIYVMRAAIRSAAHFLSAKTWDGFVTGQGGDFANVDLDLDESVDAWARARAMTVWHPTGTAQMGKCNDTGSVVDPDLRVKGTKGLRVVDASVFPYIPASHPQAVVYAFAERAADLIKDGRRYC</sequence>
<dbReference type="PANTHER" id="PTHR11552:SF147">
    <property type="entry name" value="CHOLINE DEHYDROGENASE, MITOCHONDRIAL"/>
    <property type="match status" value="1"/>
</dbReference>
<evidence type="ECO:0000256" key="1">
    <source>
        <dbReference type="ARBA" id="ARBA00001974"/>
    </source>
</evidence>
<reference evidence="9" key="1">
    <citation type="submission" date="2019-01" db="EMBL/GenBank/DDBJ databases">
        <title>Draft genome sequences of three monokaryotic isolates of the white-rot basidiomycete fungus Dichomitus squalens.</title>
        <authorList>
            <consortium name="DOE Joint Genome Institute"/>
            <person name="Lopez S.C."/>
            <person name="Andreopoulos B."/>
            <person name="Pangilinan J."/>
            <person name="Lipzen A."/>
            <person name="Riley R."/>
            <person name="Ahrendt S."/>
            <person name="Ng V."/>
            <person name="Barry K."/>
            <person name="Daum C."/>
            <person name="Grigoriev I.V."/>
            <person name="Hilden K.S."/>
            <person name="Makela M.R."/>
            <person name="de Vries R.P."/>
        </authorList>
    </citation>
    <scope>NUCLEOTIDE SEQUENCE [LARGE SCALE GENOMIC DNA]</scope>
    <source>
        <strain evidence="9">OM18370.1</strain>
    </source>
</reference>
<dbReference type="InterPro" id="IPR000172">
    <property type="entry name" value="GMC_OxRdtase_N"/>
</dbReference>
<protein>
    <submittedName>
        <fullName evidence="9">Alcohol oxidase</fullName>
    </submittedName>
</protein>
<feature type="signal peptide" evidence="7">
    <location>
        <begin position="1"/>
        <end position="21"/>
    </location>
</feature>